<proteinExistence type="predicted"/>
<sequence length="273" mass="30751">LSYCILHLISSSASTNELETSGEILVSPYLPETDDLIRNTEATEKTCTNEHPILTSNFLPETASQLLRYYSKILQFVIHYYDCFAYDIYTSWQMFGIVLTRNGLVSLFAKQHPAQSRLSELASQLKVAYLLGVMHSRFSDIGKLAVSEGIIVSDYALVGRNLVARCVLFQQTSRLIKKVRKAKITEKSTKQKVLKQKIELAKDSVILNGFHQINQYYDDYHEASSDLLKRNLDNDDSHDEKVSVLTVLTAPIPLAHVSNSPDVSKSKKGGMSW</sequence>
<feature type="non-terminal residue" evidence="1">
    <location>
        <position position="1"/>
    </location>
</feature>
<evidence type="ECO:0000313" key="1">
    <source>
        <dbReference type="EMBL" id="CAG8551162.1"/>
    </source>
</evidence>
<dbReference type="Proteomes" id="UP000789375">
    <property type="component" value="Unassembled WGS sequence"/>
</dbReference>
<evidence type="ECO:0000313" key="2">
    <source>
        <dbReference type="Proteomes" id="UP000789375"/>
    </source>
</evidence>
<reference evidence="1" key="1">
    <citation type="submission" date="2021-06" db="EMBL/GenBank/DDBJ databases">
        <authorList>
            <person name="Kallberg Y."/>
            <person name="Tangrot J."/>
            <person name="Rosling A."/>
        </authorList>
    </citation>
    <scope>NUCLEOTIDE SEQUENCE</scope>
    <source>
        <strain evidence="1">87-6 pot B 2015</strain>
    </source>
</reference>
<comment type="caution">
    <text evidence="1">The sequence shown here is derived from an EMBL/GenBank/DDBJ whole genome shotgun (WGS) entry which is preliminary data.</text>
</comment>
<accession>A0A9N9B4F5</accession>
<keyword evidence="2" id="KW-1185">Reference proteome</keyword>
<name>A0A9N9B4F5_FUNMO</name>
<dbReference type="EMBL" id="CAJVPP010001365">
    <property type="protein sequence ID" value="CAG8551162.1"/>
    <property type="molecule type" value="Genomic_DNA"/>
</dbReference>
<organism evidence="1 2">
    <name type="scientific">Funneliformis mosseae</name>
    <name type="common">Endomycorrhizal fungus</name>
    <name type="synonym">Glomus mosseae</name>
    <dbReference type="NCBI Taxonomy" id="27381"/>
    <lineage>
        <taxon>Eukaryota</taxon>
        <taxon>Fungi</taxon>
        <taxon>Fungi incertae sedis</taxon>
        <taxon>Mucoromycota</taxon>
        <taxon>Glomeromycotina</taxon>
        <taxon>Glomeromycetes</taxon>
        <taxon>Glomerales</taxon>
        <taxon>Glomeraceae</taxon>
        <taxon>Funneliformis</taxon>
    </lineage>
</organism>
<gene>
    <name evidence="1" type="ORF">FMOSSE_LOCUS6474</name>
</gene>
<dbReference type="AlphaFoldDB" id="A0A9N9B4F5"/>
<protein>
    <submittedName>
        <fullName evidence="1">223_t:CDS:1</fullName>
    </submittedName>
</protein>